<organism evidence="2 3">
    <name type="scientific">Jiangella rhizosphaerae</name>
    <dbReference type="NCBI Taxonomy" id="2293569"/>
    <lineage>
        <taxon>Bacteria</taxon>
        <taxon>Bacillati</taxon>
        <taxon>Actinomycetota</taxon>
        <taxon>Actinomycetes</taxon>
        <taxon>Jiangellales</taxon>
        <taxon>Jiangellaceae</taxon>
        <taxon>Jiangella</taxon>
    </lineage>
</organism>
<dbReference type="EMBL" id="QUAL01000184">
    <property type="protein sequence ID" value="RIQ18986.1"/>
    <property type="molecule type" value="Genomic_DNA"/>
</dbReference>
<keyword evidence="1" id="KW-0732">Signal</keyword>
<dbReference type="AlphaFoldDB" id="A0A418KM06"/>
<name>A0A418KM06_9ACTN</name>
<evidence type="ECO:0000256" key="1">
    <source>
        <dbReference type="SAM" id="SignalP"/>
    </source>
</evidence>
<keyword evidence="3" id="KW-1185">Reference proteome</keyword>
<feature type="chain" id="PRO_5019294235" description="Ig-like domain-containing protein" evidence="1">
    <location>
        <begin position="33"/>
        <end position="352"/>
    </location>
</feature>
<proteinExistence type="predicted"/>
<accession>A0A418KM06</accession>
<evidence type="ECO:0000313" key="2">
    <source>
        <dbReference type="EMBL" id="RIQ18986.1"/>
    </source>
</evidence>
<dbReference type="OrthoDB" id="4290103at2"/>
<comment type="caution">
    <text evidence="2">The sequence shown here is derived from an EMBL/GenBank/DDBJ whole genome shotgun (WGS) entry which is preliminary data.</text>
</comment>
<dbReference type="RefSeq" id="WP_119661644.1">
    <property type="nucleotide sequence ID" value="NZ_QUAL01000184.1"/>
</dbReference>
<reference evidence="2 3" key="1">
    <citation type="submission" date="2018-09" db="EMBL/GenBank/DDBJ databases">
        <title>Isolation, diversity and antifungal activity of actinobacteria from wheat.</title>
        <authorList>
            <person name="Han C."/>
        </authorList>
    </citation>
    <scope>NUCLEOTIDE SEQUENCE [LARGE SCALE GENOMIC DNA]</scope>
    <source>
        <strain evidence="2 3">NEAU-YY265</strain>
    </source>
</reference>
<evidence type="ECO:0000313" key="3">
    <source>
        <dbReference type="Proteomes" id="UP000284057"/>
    </source>
</evidence>
<gene>
    <name evidence="2" type="ORF">DY240_20165</name>
</gene>
<protein>
    <recommendedName>
        <fullName evidence="4">Ig-like domain-containing protein</fullName>
    </recommendedName>
</protein>
<sequence>MRVGRPRRALGTIVASAVVTALLGVNAPSAQAIGNDPISTPPTAEFHIDATTNSNPVNLPGSDLTMNLVQGEGVWLYTRNLVARTEWPNQDPDPGATFIVQCYGPGIASTGTGWYAARNLDPPHNEFTFRPQIRAMFRAPSTGTYTCRLRVAAYQPRSGTIRVWFDAGATLHATPVKPTSSVGVTAGYGWTVPDSGTGPQPYISPASPFRRHNYGNYTFQDSGSSKVTIAMDQNVTTCTYGDGPRYPVCVGADADGTRVKFDIVVQPQHLDGSACGVSSPIRVFEYQIHVIAPYHHYPLSATAVLDKNEHLFGCPRVNIAMDLTWLSGEPMVIHTQRAHDQRPGWGGIYEHG</sequence>
<evidence type="ECO:0008006" key="4">
    <source>
        <dbReference type="Google" id="ProtNLM"/>
    </source>
</evidence>
<feature type="signal peptide" evidence="1">
    <location>
        <begin position="1"/>
        <end position="32"/>
    </location>
</feature>
<dbReference type="Proteomes" id="UP000284057">
    <property type="component" value="Unassembled WGS sequence"/>
</dbReference>